<protein>
    <recommendedName>
        <fullName evidence="3">Tetratricopeptide repeat protein</fullName>
    </recommendedName>
</protein>
<dbReference type="AlphaFoldDB" id="A0A517Z7A1"/>
<organism evidence="1 2">
    <name type="scientific">Maioricimonas rarisocia</name>
    <dbReference type="NCBI Taxonomy" id="2528026"/>
    <lineage>
        <taxon>Bacteria</taxon>
        <taxon>Pseudomonadati</taxon>
        <taxon>Planctomycetota</taxon>
        <taxon>Planctomycetia</taxon>
        <taxon>Planctomycetales</taxon>
        <taxon>Planctomycetaceae</taxon>
        <taxon>Maioricimonas</taxon>
    </lineage>
</organism>
<dbReference type="OrthoDB" id="291546at2"/>
<gene>
    <name evidence="1" type="ORF">Mal4_26380</name>
</gene>
<accession>A0A517Z7A1</accession>
<evidence type="ECO:0000313" key="2">
    <source>
        <dbReference type="Proteomes" id="UP000320496"/>
    </source>
</evidence>
<evidence type="ECO:0000313" key="1">
    <source>
        <dbReference type="EMBL" id="QDU38311.1"/>
    </source>
</evidence>
<dbReference type="RefSeq" id="WP_145369606.1">
    <property type="nucleotide sequence ID" value="NZ_CP036275.1"/>
</dbReference>
<name>A0A517Z7A1_9PLAN</name>
<dbReference type="Proteomes" id="UP000320496">
    <property type="component" value="Chromosome"/>
</dbReference>
<reference evidence="1 2" key="1">
    <citation type="submission" date="2019-02" db="EMBL/GenBank/DDBJ databases">
        <title>Deep-cultivation of Planctomycetes and their phenomic and genomic characterization uncovers novel biology.</title>
        <authorList>
            <person name="Wiegand S."/>
            <person name="Jogler M."/>
            <person name="Boedeker C."/>
            <person name="Pinto D."/>
            <person name="Vollmers J."/>
            <person name="Rivas-Marin E."/>
            <person name="Kohn T."/>
            <person name="Peeters S.H."/>
            <person name="Heuer A."/>
            <person name="Rast P."/>
            <person name="Oberbeckmann S."/>
            <person name="Bunk B."/>
            <person name="Jeske O."/>
            <person name="Meyerdierks A."/>
            <person name="Storesund J.E."/>
            <person name="Kallscheuer N."/>
            <person name="Luecker S."/>
            <person name="Lage O.M."/>
            <person name="Pohl T."/>
            <person name="Merkel B.J."/>
            <person name="Hornburger P."/>
            <person name="Mueller R.-W."/>
            <person name="Bruemmer F."/>
            <person name="Labrenz M."/>
            <person name="Spormann A.M."/>
            <person name="Op den Camp H."/>
            <person name="Overmann J."/>
            <person name="Amann R."/>
            <person name="Jetten M.S.M."/>
            <person name="Mascher T."/>
            <person name="Medema M.H."/>
            <person name="Devos D.P."/>
            <person name="Kaster A.-K."/>
            <person name="Ovreas L."/>
            <person name="Rohde M."/>
            <person name="Galperin M.Y."/>
            <person name="Jogler C."/>
        </authorList>
    </citation>
    <scope>NUCLEOTIDE SEQUENCE [LARGE SCALE GENOMIC DNA]</scope>
    <source>
        <strain evidence="1 2">Mal4</strain>
    </source>
</reference>
<keyword evidence="2" id="KW-1185">Reference proteome</keyword>
<sequence length="451" mass="50800">MPAVRSEQRNSAPPAETVDVELPDYVDRKPSEVWPAFFAKHRPRTTTVRKLILRLHNEERHEHAISAIQSAIINSQAQPWMYEVLAVSMEIEGRPKKEVERVVMGMTDFGNADFGSMMYSANYLVRFERNEAALRLYRQAARLAPERPEPYVLGLKLARELEDPEQIRWAAAGVLALDWTSGYRQHHKDALTAVRAAERKLRQQGEDQAAGELLETIRQAQRRDLQVTLTWSGAGDLDLFVEEPVGGVCSFEQRQTPGGGVLTHDGYGPDPANCHENYVCPIGFPGEYVIRVRHAWGEIVGKRARLTVTLDANGPNEKTTTRTIQLGEDDVTLRLEVPNGRRKQPRQVAVHRISPWMQPDHQLAARPEQRDVEGIVRAQHEFEESRRQRPGVRQAGAFGFAPVVRVIPEGSSATGRVVVSPDRRYVRIGITPFFSNITDVETFSFINGGQP</sequence>
<proteinExistence type="predicted"/>
<dbReference type="KEGG" id="mri:Mal4_26380"/>
<dbReference type="EMBL" id="CP036275">
    <property type="protein sequence ID" value="QDU38311.1"/>
    <property type="molecule type" value="Genomic_DNA"/>
</dbReference>
<evidence type="ECO:0008006" key="3">
    <source>
        <dbReference type="Google" id="ProtNLM"/>
    </source>
</evidence>